<reference evidence="2 3" key="1">
    <citation type="submission" date="2011-02" db="EMBL/GenBank/DDBJ databases">
        <authorList>
            <person name="Muzny D."/>
            <person name="Qin X."/>
            <person name="Deng J."/>
            <person name="Jiang H."/>
            <person name="Liu Y."/>
            <person name="Qu J."/>
            <person name="Song X.-Z."/>
            <person name="Zhang L."/>
            <person name="Thornton R."/>
            <person name="Coyle M."/>
            <person name="Francisco L."/>
            <person name="Jackson L."/>
            <person name="Javaid M."/>
            <person name="Korchina V."/>
            <person name="Kovar C."/>
            <person name="Mata R."/>
            <person name="Mathew T."/>
            <person name="Ngo R."/>
            <person name="Nguyen L."/>
            <person name="Nguyen N."/>
            <person name="Okwuonu G."/>
            <person name="Ongeri F."/>
            <person name="Pham C."/>
            <person name="Simmons D."/>
            <person name="Wilczek-Boney K."/>
            <person name="Hale W."/>
            <person name="Jakkamsetti A."/>
            <person name="Pham P."/>
            <person name="Ruth R."/>
            <person name="San Lucas F."/>
            <person name="Warren J."/>
            <person name="Zhang J."/>
            <person name="Zhao Z."/>
            <person name="Zhou C."/>
            <person name="Zhu D."/>
            <person name="Lee S."/>
            <person name="Bess C."/>
            <person name="Blankenburg K."/>
            <person name="Forbes L."/>
            <person name="Fu Q."/>
            <person name="Gubbala S."/>
            <person name="Hirani K."/>
            <person name="Jayaseelan J.C."/>
            <person name="Lara F."/>
            <person name="Munidasa M."/>
            <person name="Palculict T."/>
            <person name="Patil S."/>
            <person name="Pu L.-L."/>
            <person name="Saada N."/>
            <person name="Tang L."/>
            <person name="Weissenberger G."/>
            <person name="Zhu Y."/>
            <person name="Hemphill L."/>
            <person name="Shang Y."/>
            <person name="Youmans B."/>
            <person name="Ayvaz T."/>
            <person name="Ross M."/>
            <person name="Santibanez J."/>
            <person name="Aqrawi P."/>
            <person name="Gross S."/>
            <person name="Joshi V."/>
            <person name="Fowler G."/>
            <person name="Nazareth L."/>
            <person name="Reid J."/>
            <person name="Worley K."/>
            <person name="Petrosino J."/>
            <person name="Highlander S."/>
            <person name="Gibbs R."/>
        </authorList>
    </citation>
    <scope>NUCLEOTIDE SEQUENCE [LARGE SCALE GENOMIC DNA]</scope>
    <source>
        <strain evidence="2 3">ATCC BAA-1200</strain>
    </source>
</reference>
<dbReference type="EMBL" id="AFAY01000020">
    <property type="protein sequence ID" value="EGF11305.1"/>
    <property type="molecule type" value="Genomic_DNA"/>
</dbReference>
<dbReference type="AlphaFoldDB" id="F2BB45"/>
<keyword evidence="3" id="KW-1185">Reference proteome</keyword>
<sequence length="72" mass="7208">MMFPNPAKPAACLLLLLSLAARADNGETPLPPAPDDAGYPGKATEISVGLAGGYANGGYKNYSGTSSVSPVL</sequence>
<feature type="signal peptide" evidence="1">
    <location>
        <begin position="1"/>
        <end position="23"/>
    </location>
</feature>
<dbReference type="RefSeq" id="WP_007341959.1">
    <property type="nucleotide sequence ID" value="NZ_GL878494.1"/>
</dbReference>
<proteinExistence type="predicted"/>
<keyword evidence="1" id="KW-0732">Signal</keyword>
<name>F2BB45_9NEIS</name>
<evidence type="ECO:0000313" key="2">
    <source>
        <dbReference type="EMBL" id="EGF11305.1"/>
    </source>
</evidence>
<protein>
    <submittedName>
        <fullName evidence="2">Uncharacterized protein</fullName>
    </submittedName>
</protein>
<dbReference type="HOGENOM" id="CLU_2718159_0_0_4"/>
<organism evidence="2 3">
    <name type="scientific">Neisseria bacilliformis ATCC BAA-1200</name>
    <dbReference type="NCBI Taxonomy" id="888742"/>
    <lineage>
        <taxon>Bacteria</taxon>
        <taxon>Pseudomonadati</taxon>
        <taxon>Pseudomonadota</taxon>
        <taxon>Betaproteobacteria</taxon>
        <taxon>Neisseriales</taxon>
        <taxon>Neisseriaceae</taxon>
        <taxon>Neisseria</taxon>
    </lineage>
</organism>
<evidence type="ECO:0000256" key="1">
    <source>
        <dbReference type="SAM" id="SignalP"/>
    </source>
</evidence>
<evidence type="ECO:0000313" key="3">
    <source>
        <dbReference type="Proteomes" id="UP000004105"/>
    </source>
</evidence>
<gene>
    <name evidence="2" type="ORF">HMPREF9123_0949</name>
</gene>
<feature type="chain" id="PRO_5003275484" evidence="1">
    <location>
        <begin position="24"/>
        <end position="72"/>
    </location>
</feature>
<dbReference type="Proteomes" id="UP000004105">
    <property type="component" value="Unassembled WGS sequence"/>
</dbReference>
<comment type="caution">
    <text evidence="2">The sequence shown here is derived from an EMBL/GenBank/DDBJ whole genome shotgun (WGS) entry which is preliminary data.</text>
</comment>
<accession>F2BB45</accession>